<protein>
    <recommendedName>
        <fullName evidence="4">Proteasome assembly chaperone 1</fullName>
    </recommendedName>
</protein>
<proteinExistence type="predicted"/>
<keyword evidence="3" id="KW-1185">Reference proteome</keyword>
<organism evidence="2 3">
    <name type="scientific">Hydnomerulius pinastri MD-312</name>
    <dbReference type="NCBI Taxonomy" id="994086"/>
    <lineage>
        <taxon>Eukaryota</taxon>
        <taxon>Fungi</taxon>
        <taxon>Dikarya</taxon>
        <taxon>Basidiomycota</taxon>
        <taxon>Agaricomycotina</taxon>
        <taxon>Agaricomycetes</taxon>
        <taxon>Agaricomycetidae</taxon>
        <taxon>Boletales</taxon>
        <taxon>Boletales incertae sedis</taxon>
        <taxon>Leucogyrophana</taxon>
    </lineage>
</organism>
<accession>A0A0C9W3H8</accession>
<name>A0A0C9W3H8_9AGAM</name>
<dbReference type="HOGENOM" id="CLU_963317_0_0_1"/>
<evidence type="ECO:0008006" key="4">
    <source>
        <dbReference type="Google" id="ProtNLM"/>
    </source>
</evidence>
<evidence type="ECO:0000313" key="2">
    <source>
        <dbReference type="EMBL" id="KIJ60723.1"/>
    </source>
</evidence>
<dbReference type="EMBL" id="KN839869">
    <property type="protein sequence ID" value="KIJ60723.1"/>
    <property type="molecule type" value="Genomic_DNA"/>
</dbReference>
<sequence>MEVDPLADAAPPRYAVESDDEDEYNPVSPKTASDQTPDVTVEFKSIYAIPSKLPLVLASGEAGAVWARGANLGQEMVGLFVNKIQVGLLFRPSWTQAVVVVSEGTTRTQLPLFAMNTYSTAIIDRLQPTSVAILDSYPTQGYISPEIISQDNTPIRYLSVSDKPVSDPELELFAPPNLLQSTTASLLSGLFLRSIDVNSSRDTAAVILLPSPKIPPARPSTFAQTSAPPASEEVPWDGATLRKAHKWLFKIIGEEVEESSFTEPATKSVRPVTSSRRALGEVGEGGMYI</sequence>
<evidence type="ECO:0000313" key="3">
    <source>
        <dbReference type="Proteomes" id="UP000053820"/>
    </source>
</evidence>
<dbReference type="Proteomes" id="UP000053820">
    <property type="component" value="Unassembled WGS sequence"/>
</dbReference>
<dbReference type="OrthoDB" id="2546621at2759"/>
<feature type="region of interest" description="Disordered" evidence="1">
    <location>
        <begin position="1"/>
        <end position="35"/>
    </location>
</feature>
<evidence type="ECO:0000256" key="1">
    <source>
        <dbReference type="SAM" id="MobiDB-lite"/>
    </source>
</evidence>
<gene>
    <name evidence="2" type="ORF">HYDPIDRAFT_160371</name>
</gene>
<dbReference type="AlphaFoldDB" id="A0A0C9W3H8"/>
<reference evidence="2 3" key="1">
    <citation type="submission" date="2014-04" db="EMBL/GenBank/DDBJ databases">
        <title>Evolutionary Origins and Diversification of the Mycorrhizal Mutualists.</title>
        <authorList>
            <consortium name="DOE Joint Genome Institute"/>
            <consortium name="Mycorrhizal Genomics Consortium"/>
            <person name="Kohler A."/>
            <person name="Kuo A."/>
            <person name="Nagy L.G."/>
            <person name="Floudas D."/>
            <person name="Copeland A."/>
            <person name="Barry K.W."/>
            <person name="Cichocki N."/>
            <person name="Veneault-Fourrey C."/>
            <person name="LaButti K."/>
            <person name="Lindquist E.A."/>
            <person name="Lipzen A."/>
            <person name="Lundell T."/>
            <person name="Morin E."/>
            <person name="Murat C."/>
            <person name="Riley R."/>
            <person name="Ohm R."/>
            <person name="Sun H."/>
            <person name="Tunlid A."/>
            <person name="Henrissat B."/>
            <person name="Grigoriev I.V."/>
            <person name="Hibbett D.S."/>
            <person name="Martin F."/>
        </authorList>
    </citation>
    <scope>NUCLEOTIDE SEQUENCE [LARGE SCALE GENOMIC DNA]</scope>
    <source>
        <strain evidence="2 3">MD-312</strain>
    </source>
</reference>